<dbReference type="Proteomes" id="UP000265845">
    <property type="component" value="Unassembled WGS sequence"/>
</dbReference>
<keyword evidence="1" id="KW-0812">Transmembrane</keyword>
<feature type="transmembrane region" description="Helical" evidence="1">
    <location>
        <begin position="76"/>
        <end position="98"/>
    </location>
</feature>
<keyword evidence="1" id="KW-1133">Transmembrane helix</keyword>
<comment type="caution">
    <text evidence="2">The sequence shown here is derived from an EMBL/GenBank/DDBJ whole genome shotgun (WGS) entry which is preliminary data.</text>
</comment>
<dbReference type="InterPro" id="IPR046659">
    <property type="entry name" value="DUF6768"/>
</dbReference>
<reference evidence="2 3" key="1">
    <citation type="submission" date="2018-08" db="EMBL/GenBank/DDBJ databases">
        <title>Henriciella mobilis sp. nov., isolated from seawater.</title>
        <authorList>
            <person name="Cheng H."/>
            <person name="Wu Y.-H."/>
            <person name="Xu X.-W."/>
            <person name="Guo L.-L."/>
        </authorList>
    </citation>
    <scope>NUCLEOTIDE SEQUENCE [LARGE SCALE GENOMIC DNA]</scope>
    <source>
        <strain evidence="2 3">CCUG67844</strain>
    </source>
</reference>
<keyword evidence="1" id="KW-0472">Membrane</keyword>
<keyword evidence="3" id="KW-1185">Reference proteome</keyword>
<feature type="transmembrane region" description="Helical" evidence="1">
    <location>
        <begin position="43"/>
        <end position="64"/>
    </location>
</feature>
<dbReference type="EMBL" id="QWGA01000003">
    <property type="protein sequence ID" value="RIJ31775.1"/>
    <property type="molecule type" value="Genomic_DNA"/>
</dbReference>
<sequence length="122" mass="13550">MTGIDEKIRQGMSEDDRAFLASLDAEPGLFQQMGAAFAGTMKAWTVFAFLLSLVFFGLAIWSGFAMFDSETAVEAIGWAGVGLAGFMATGFVKIWFWLRMNHLTLLREMKIIELRLDSLNAN</sequence>
<protein>
    <submittedName>
        <fullName evidence="2">Uncharacterized protein</fullName>
    </submittedName>
</protein>
<name>A0A399RQ53_9PROT</name>
<dbReference type="RefSeq" id="WP_119453263.1">
    <property type="nucleotide sequence ID" value="NZ_QWGA01000003.1"/>
</dbReference>
<gene>
    <name evidence="2" type="ORF">D1222_05910</name>
</gene>
<evidence type="ECO:0000256" key="1">
    <source>
        <dbReference type="SAM" id="Phobius"/>
    </source>
</evidence>
<evidence type="ECO:0000313" key="3">
    <source>
        <dbReference type="Proteomes" id="UP000265845"/>
    </source>
</evidence>
<accession>A0A399RQ53</accession>
<evidence type="ECO:0000313" key="2">
    <source>
        <dbReference type="EMBL" id="RIJ31775.1"/>
    </source>
</evidence>
<dbReference type="AlphaFoldDB" id="A0A399RQ53"/>
<proteinExistence type="predicted"/>
<dbReference type="Pfam" id="PF20556">
    <property type="entry name" value="DUF6768"/>
    <property type="match status" value="1"/>
</dbReference>
<organism evidence="2 3">
    <name type="scientific">Henriciella algicola</name>
    <dbReference type="NCBI Taxonomy" id="1608422"/>
    <lineage>
        <taxon>Bacteria</taxon>
        <taxon>Pseudomonadati</taxon>
        <taxon>Pseudomonadota</taxon>
        <taxon>Alphaproteobacteria</taxon>
        <taxon>Hyphomonadales</taxon>
        <taxon>Hyphomonadaceae</taxon>
        <taxon>Henriciella</taxon>
    </lineage>
</organism>
<dbReference type="OrthoDB" id="7629933at2"/>